<evidence type="ECO:0000256" key="9">
    <source>
        <dbReference type="SAM" id="MobiDB-lite"/>
    </source>
</evidence>
<evidence type="ECO:0000256" key="5">
    <source>
        <dbReference type="ARBA" id="ARBA00022946"/>
    </source>
</evidence>
<dbReference type="OrthoDB" id="107372at2759"/>
<name>A0A9N9LHC2_9HELO</name>
<evidence type="ECO:0000256" key="2">
    <source>
        <dbReference type="ARBA" id="ARBA00004443"/>
    </source>
</evidence>
<comment type="caution">
    <text evidence="10">The sequence shown here is derived from an EMBL/GenBank/DDBJ whole genome shotgun (WGS) entry which is preliminary data.</text>
</comment>
<dbReference type="GO" id="GO:0140053">
    <property type="term" value="P:mitochondrial gene expression"/>
    <property type="evidence" value="ECO:0007669"/>
    <property type="project" value="UniProtKB-UniRule"/>
</dbReference>
<comment type="subcellular location">
    <subcellularLocation>
        <location evidence="2 8">Mitochondrion inner membrane</location>
        <topology evidence="2 8">Peripheral membrane protein</topology>
        <orientation evidence="2 8">Matrix side</orientation>
    </subcellularLocation>
</comment>
<dbReference type="GO" id="GO:0048255">
    <property type="term" value="P:mRNA stabilization"/>
    <property type="evidence" value="ECO:0007669"/>
    <property type="project" value="TreeGrafter"/>
</dbReference>
<feature type="compositionally biased region" description="Acidic residues" evidence="9">
    <location>
        <begin position="97"/>
        <end position="113"/>
    </location>
</feature>
<keyword evidence="5 8" id="KW-0809">Transit peptide</keyword>
<dbReference type="Proteomes" id="UP000701801">
    <property type="component" value="Unassembled WGS sequence"/>
</dbReference>
<gene>
    <name evidence="10" type="ORF">HYALB_00007708</name>
</gene>
<evidence type="ECO:0000256" key="1">
    <source>
        <dbReference type="ARBA" id="ARBA00003470"/>
    </source>
</evidence>
<comment type="function">
    <text evidence="1">Probable mitochondrial mRNA stabilization factor.</text>
</comment>
<dbReference type="GO" id="GO:0005743">
    <property type="term" value="C:mitochondrial inner membrane"/>
    <property type="evidence" value="ECO:0007669"/>
    <property type="project" value="UniProtKB-SubCell"/>
</dbReference>
<keyword evidence="7 8" id="KW-0472">Membrane</keyword>
<evidence type="ECO:0000256" key="4">
    <source>
        <dbReference type="ARBA" id="ARBA00022792"/>
    </source>
</evidence>
<evidence type="ECO:0000256" key="6">
    <source>
        <dbReference type="ARBA" id="ARBA00023128"/>
    </source>
</evidence>
<protein>
    <recommendedName>
        <fullName evidence="8">ATPase synthesis protein 25</fullName>
    </recommendedName>
</protein>
<dbReference type="Gene3D" id="3.30.460.10">
    <property type="entry name" value="Beta Polymerase, domain 2"/>
    <property type="match status" value="1"/>
</dbReference>
<comment type="similarity">
    <text evidence="3 8">Belongs to the ATP25 family.</text>
</comment>
<keyword evidence="6 8" id="KW-0496">Mitochondrion</keyword>
<evidence type="ECO:0000256" key="7">
    <source>
        <dbReference type="ARBA" id="ARBA00023136"/>
    </source>
</evidence>
<keyword evidence="4 8" id="KW-0999">Mitochondrion inner membrane</keyword>
<feature type="region of interest" description="Disordered" evidence="9">
    <location>
        <begin position="350"/>
        <end position="382"/>
    </location>
</feature>
<proteinExistence type="inferred from homology"/>
<dbReference type="FunFam" id="3.30.460.10:FF:000044">
    <property type="entry name" value="ATPase synthesis protein 25, mitochondrial"/>
    <property type="match status" value="1"/>
</dbReference>
<dbReference type="PANTHER" id="PTHR28087">
    <property type="entry name" value="ATPASE SYNTHESIS PROTEIN 25, MITOCHONDRIAL"/>
    <property type="match status" value="1"/>
</dbReference>
<feature type="region of interest" description="Disordered" evidence="9">
    <location>
        <begin position="88"/>
        <end position="120"/>
    </location>
</feature>
<reference evidence="10" key="1">
    <citation type="submission" date="2021-07" db="EMBL/GenBank/DDBJ databases">
        <authorList>
            <person name="Durling M."/>
        </authorList>
    </citation>
    <scope>NUCLEOTIDE SEQUENCE</scope>
</reference>
<evidence type="ECO:0000313" key="10">
    <source>
        <dbReference type="EMBL" id="CAG8973758.1"/>
    </source>
</evidence>
<dbReference type="InterPro" id="IPR040152">
    <property type="entry name" value="Atp25"/>
</dbReference>
<evidence type="ECO:0000313" key="11">
    <source>
        <dbReference type="Proteomes" id="UP000701801"/>
    </source>
</evidence>
<keyword evidence="11" id="KW-1185">Reference proteome</keyword>
<dbReference type="EMBL" id="CAJVRM010000079">
    <property type="protein sequence ID" value="CAG8973758.1"/>
    <property type="molecule type" value="Genomic_DNA"/>
</dbReference>
<evidence type="ECO:0000256" key="8">
    <source>
        <dbReference type="RuleBase" id="RU367062"/>
    </source>
</evidence>
<dbReference type="PANTHER" id="PTHR28087:SF1">
    <property type="entry name" value="ATPASE SYNTHESIS PROTEIN 25, MITOCHONDRIAL"/>
    <property type="match status" value="1"/>
</dbReference>
<accession>A0A9N9LHC2</accession>
<sequence length="775" mass="86290">MVTNRLLRATGCASCRLSLLKSFTSIGGSNIRLTQTVQRPRNYSRLSGHQARLFSKQAARRQDDKEASDQDGRVAEFLNQDDLEQQELERSEKQALEEQDGVENDVLEDELEESTVSIESADRPHEISAVPWYLQVKSPEKAIKPLSERQRIPDLPINPPPILDPLLKTVSLHLGIDDLTLIDLRKLDPPPALGANLIMIIGTARSEKHLHVSADRLCRWLRSNYKLRPNADGLLGRNELKLKLKRKAKRAKLMGRVQDENADDGIRTGWVCVDVGVVEGAEGSEPVVENKNFVGFGRKTDGVRLVLQMLTEQKREEMELERLWQGILHRATQPVIEDGGEEVITEGAGEGSIISSSAITNSTARSSSGTTSPGPTKREYHTSARRLQTAHVKNNTSTSNLEGSIGNDTISDPNTLYNSISDSMAAGQYEKARTTLLDASDHIKALTGKDWRANFQELLFSNAQSLSVEGARECLGSGSADYSSTPFLTSFYGSLTTLPTAAEVDARVWLYSWAQSVGHPGYKASGLKDLFSELQTSGAEISLLAYKQILRGLLTPEPRKDGTLATSQSALLGCTEVLQSMHNRGFQILDEDLLVKLQEAATIPMPEEISNLELQESTDTYHLPSTPATPIQRRLHLLMMSLDLPCFRDETRLRLLNLYRAQKNWLEFWDTWRMAPKRGVAQSPLLYAFMFGSVAQTRHQNGCMNVLRTWTPEMDLEDPPVLKEGQVAKAMRACIKIVDPFVEEAHNAESEAKNEWVSLWRKCQPEKGEQALLSG</sequence>
<feature type="compositionally biased region" description="Low complexity" evidence="9">
    <location>
        <begin position="350"/>
        <end position="375"/>
    </location>
</feature>
<dbReference type="InterPro" id="IPR043519">
    <property type="entry name" value="NT_sf"/>
</dbReference>
<organism evidence="10 11">
    <name type="scientific">Hymenoscyphus albidus</name>
    <dbReference type="NCBI Taxonomy" id="595503"/>
    <lineage>
        <taxon>Eukaryota</taxon>
        <taxon>Fungi</taxon>
        <taxon>Dikarya</taxon>
        <taxon>Ascomycota</taxon>
        <taxon>Pezizomycotina</taxon>
        <taxon>Leotiomycetes</taxon>
        <taxon>Helotiales</taxon>
        <taxon>Helotiaceae</taxon>
        <taxon>Hymenoscyphus</taxon>
    </lineage>
</organism>
<evidence type="ECO:0000256" key="3">
    <source>
        <dbReference type="ARBA" id="ARBA00010787"/>
    </source>
</evidence>
<comment type="function">
    <text evidence="8">Mitochondrial mRNA stabilization factor.</text>
</comment>
<dbReference type="AlphaFoldDB" id="A0A9N9LHC2"/>